<feature type="compositionally biased region" description="Basic residues" evidence="1">
    <location>
        <begin position="80"/>
        <end position="101"/>
    </location>
</feature>
<evidence type="ECO:0000313" key="3">
    <source>
        <dbReference type="Proteomes" id="UP000825935"/>
    </source>
</evidence>
<gene>
    <name evidence="2" type="ORF">KP509_02G058300</name>
</gene>
<keyword evidence="3" id="KW-1185">Reference proteome</keyword>
<dbReference type="EMBL" id="CM035407">
    <property type="protein sequence ID" value="KAH7443959.1"/>
    <property type="molecule type" value="Genomic_DNA"/>
</dbReference>
<dbReference type="Proteomes" id="UP000825935">
    <property type="component" value="Chromosome 2"/>
</dbReference>
<feature type="region of interest" description="Disordered" evidence="1">
    <location>
        <begin position="1"/>
        <end position="28"/>
    </location>
</feature>
<name>A0A8T2VHN5_CERRI</name>
<feature type="compositionally biased region" description="Basic residues" evidence="1">
    <location>
        <begin position="1"/>
        <end position="16"/>
    </location>
</feature>
<dbReference type="AlphaFoldDB" id="A0A8T2VHN5"/>
<protein>
    <submittedName>
        <fullName evidence="2">Uncharacterized protein</fullName>
    </submittedName>
</protein>
<organism evidence="2 3">
    <name type="scientific">Ceratopteris richardii</name>
    <name type="common">Triangle waterfern</name>
    <dbReference type="NCBI Taxonomy" id="49495"/>
    <lineage>
        <taxon>Eukaryota</taxon>
        <taxon>Viridiplantae</taxon>
        <taxon>Streptophyta</taxon>
        <taxon>Embryophyta</taxon>
        <taxon>Tracheophyta</taxon>
        <taxon>Polypodiopsida</taxon>
        <taxon>Polypodiidae</taxon>
        <taxon>Polypodiales</taxon>
        <taxon>Pteridineae</taxon>
        <taxon>Pteridaceae</taxon>
        <taxon>Parkerioideae</taxon>
        <taxon>Ceratopteris</taxon>
    </lineage>
</organism>
<reference evidence="2" key="1">
    <citation type="submission" date="2021-08" db="EMBL/GenBank/DDBJ databases">
        <title>WGS assembly of Ceratopteris richardii.</title>
        <authorList>
            <person name="Marchant D.B."/>
            <person name="Chen G."/>
            <person name="Jenkins J."/>
            <person name="Shu S."/>
            <person name="Leebens-Mack J."/>
            <person name="Grimwood J."/>
            <person name="Schmutz J."/>
            <person name="Soltis P."/>
            <person name="Soltis D."/>
            <person name="Chen Z.-H."/>
        </authorList>
    </citation>
    <scope>NUCLEOTIDE SEQUENCE</scope>
    <source>
        <strain evidence="2">Whitten #5841</strain>
        <tissue evidence="2">Leaf</tissue>
    </source>
</reference>
<feature type="region of interest" description="Disordered" evidence="1">
    <location>
        <begin position="76"/>
        <end position="101"/>
    </location>
</feature>
<accession>A0A8T2VHN5</accession>
<proteinExistence type="predicted"/>
<evidence type="ECO:0000256" key="1">
    <source>
        <dbReference type="SAM" id="MobiDB-lite"/>
    </source>
</evidence>
<sequence length="101" mass="11342">MKRGLNRRFSQRKRTRTSTSGCVAVPNDHGQAGLIVTRSGKAYSHRKEHAEVQPSDLAYTRSQAAASSCIHESIDALQGTKRKRAEKHQRGISRSKKIRRT</sequence>
<evidence type="ECO:0000313" key="2">
    <source>
        <dbReference type="EMBL" id="KAH7443959.1"/>
    </source>
</evidence>
<comment type="caution">
    <text evidence="2">The sequence shown here is derived from an EMBL/GenBank/DDBJ whole genome shotgun (WGS) entry which is preliminary data.</text>
</comment>